<keyword evidence="4" id="KW-1185">Reference proteome</keyword>
<dbReference type="Proteomes" id="UP001595975">
    <property type="component" value="Unassembled WGS sequence"/>
</dbReference>
<dbReference type="Pfam" id="PF04014">
    <property type="entry name" value="MazE_antitoxin"/>
    <property type="match status" value="1"/>
</dbReference>
<sequence>MADPKRRRRPHLVSTPVRKKGVVTIPQEIREQLDLQEGDQLVVAVEDGRIVLTPASVIPDDQAWFWTPAWQAKEDEVDEALAEGERGEVFQDGEDFLQSLADEAGLDLGEIKHRADV</sequence>
<protein>
    <submittedName>
        <fullName evidence="3">AbrB/MazE/SpoVT family DNA-binding domain-containing protein</fullName>
    </submittedName>
</protein>
<feature type="domain" description="SpoVT-AbrB" evidence="2">
    <location>
        <begin position="12"/>
        <end position="57"/>
    </location>
</feature>
<name>A0ABW0WX77_9ACTN</name>
<dbReference type="SUPFAM" id="SSF89447">
    <property type="entry name" value="AbrB/MazE/MraZ-like"/>
    <property type="match status" value="1"/>
</dbReference>
<evidence type="ECO:0000313" key="4">
    <source>
        <dbReference type="Proteomes" id="UP001595975"/>
    </source>
</evidence>
<evidence type="ECO:0000259" key="2">
    <source>
        <dbReference type="PROSITE" id="PS51740"/>
    </source>
</evidence>
<dbReference type="RefSeq" id="WP_380224493.1">
    <property type="nucleotide sequence ID" value="NZ_JBHSOF010000006.1"/>
</dbReference>
<accession>A0ABW0WX77</accession>
<organism evidence="3 4">
    <name type="scientific">Kitasatospora misakiensis</name>
    <dbReference type="NCBI Taxonomy" id="67330"/>
    <lineage>
        <taxon>Bacteria</taxon>
        <taxon>Bacillati</taxon>
        <taxon>Actinomycetota</taxon>
        <taxon>Actinomycetes</taxon>
        <taxon>Kitasatosporales</taxon>
        <taxon>Streptomycetaceae</taxon>
        <taxon>Kitasatospora</taxon>
    </lineage>
</organism>
<dbReference type="SMART" id="SM00966">
    <property type="entry name" value="SpoVT_AbrB"/>
    <property type="match status" value="1"/>
</dbReference>
<dbReference type="EMBL" id="JBHSOF010000006">
    <property type="protein sequence ID" value="MFC5662877.1"/>
    <property type="molecule type" value="Genomic_DNA"/>
</dbReference>
<dbReference type="Gene3D" id="2.10.260.10">
    <property type="match status" value="1"/>
</dbReference>
<dbReference type="GO" id="GO:0003677">
    <property type="term" value="F:DNA binding"/>
    <property type="evidence" value="ECO:0007669"/>
    <property type="project" value="UniProtKB-KW"/>
</dbReference>
<dbReference type="PROSITE" id="PS51740">
    <property type="entry name" value="SPOVT_ABRB"/>
    <property type="match status" value="1"/>
</dbReference>
<proteinExistence type="predicted"/>
<dbReference type="InterPro" id="IPR007159">
    <property type="entry name" value="SpoVT-AbrB_dom"/>
</dbReference>
<comment type="caution">
    <text evidence="3">The sequence shown here is derived from an EMBL/GenBank/DDBJ whole genome shotgun (WGS) entry which is preliminary data.</text>
</comment>
<evidence type="ECO:0000313" key="3">
    <source>
        <dbReference type="EMBL" id="MFC5662877.1"/>
    </source>
</evidence>
<dbReference type="NCBIfam" id="TIGR01439">
    <property type="entry name" value="lp_hng_hel_AbrB"/>
    <property type="match status" value="1"/>
</dbReference>
<gene>
    <name evidence="3" type="ORF">ACFP3U_07750</name>
</gene>
<evidence type="ECO:0000256" key="1">
    <source>
        <dbReference type="PROSITE-ProRule" id="PRU01076"/>
    </source>
</evidence>
<keyword evidence="1 3" id="KW-0238">DNA-binding</keyword>
<reference evidence="4" key="1">
    <citation type="journal article" date="2019" name="Int. J. Syst. Evol. Microbiol.">
        <title>The Global Catalogue of Microorganisms (GCM) 10K type strain sequencing project: providing services to taxonomists for standard genome sequencing and annotation.</title>
        <authorList>
            <consortium name="The Broad Institute Genomics Platform"/>
            <consortium name="The Broad Institute Genome Sequencing Center for Infectious Disease"/>
            <person name="Wu L."/>
            <person name="Ma J."/>
        </authorList>
    </citation>
    <scope>NUCLEOTIDE SEQUENCE [LARGE SCALE GENOMIC DNA]</scope>
    <source>
        <strain evidence="4">CGMCC 4.1437</strain>
    </source>
</reference>
<dbReference type="InterPro" id="IPR037914">
    <property type="entry name" value="SpoVT-AbrB_sf"/>
</dbReference>